<evidence type="ECO:0000313" key="3">
    <source>
        <dbReference type="EMBL" id="KAK7855991.1"/>
    </source>
</evidence>
<keyword evidence="2" id="KW-0472">Membrane</keyword>
<reference evidence="3 4" key="1">
    <citation type="journal article" date="2018" name="Sci. Data">
        <title>The draft genome sequence of cork oak.</title>
        <authorList>
            <person name="Ramos A.M."/>
            <person name="Usie A."/>
            <person name="Barbosa P."/>
            <person name="Barros P.M."/>
            <person name="Capote T."/>
            <person name="Chaves I."/>
            <person name="Simoes F."/>
            <person name="Abreu I."/>
            <person name="Carrasquinho I."/>
            <person name="Faro C."/>
            <person name="Guimaraes J.B."/>
            <person name="Mendonca D."/>
            <person name="Nobrega F."/>
            <person name="Rodrigues L."/>
            <person name="Saibo N.J.M."/>
            <person name="Varela M.C."/>
            <person name="Egas C."/>
            <person name="Matos J."/>
            <person name="Miguel C.M."/>
            <person name="Oliveira M.M."/>
            <person name="Ricardo C.P."/>
            <person name="Goncalves S."/>
        </authorList>
    </citation>
    <scope>NUCLEOTIDE SEQUENCE [LARGE SCALE GENOMIC DNA]</scope>
    <source>
        <strain evidence="4">cv. HL8</strain>
    </source>
</reference>
<feature type="region of interest" description="Disordered" evidence="1">
    <location>
        <begin position="1"/>
        <end position="30"/>
    </location>
</feature>
<dbReference type="AlphaFoldDB" id="A0AAW0LXU1"/>
<sequence>MANLHNSKPTAPQTHYDPDSQTTTPSPPDPNVKLAAQIVLDLIVPIVSLLLELPRIYMVRIYCGL</sequence>
<comment type="caution">
    <text evidence="3">The sequence shown here is derived from an EMBL/GenBank/DDBJ whole genome shotgun (WGS) entry which is preliminary data.</text>
</comment>
<dbReference type="Proteomes" id="UP000237347">
    <property type="component" value="Unassembled WGS sequence"/>
</dbReference>
<evidence type="ECO:0000256" key="1">
    <source>
        <dbReference type="SAM" id="MobiDB-lite"/>
    </source>
</evidence>
<evidence type="ECO:0000256" key="2">
    <source>
        <dbReference type="SAM" id="Phobius"/>
    </source>
</evidence>
<name>A0AAW0LXU1_QUESU</name>
<proteinExistence type="predicted"/>
<dbReference type="EMBL" id="PKMF04000040">
    <property type="protein sequence ID" value="KAK7855991.1"/>
    <property type="molecule type" value="Genomic_DNA"/>
</dbReference>
<evidence type="ECO:0000313" key="4">
    <source>
        <dbReference type="Proteomes" id="UP000237347"/>
    </source>
</evidence>
<accession>A0AAW0LXU1</accession>
<keyword evidence="2" id="KW-1133">Transmembrane helix</keyword>
<protein>
    <submittedName>
        <fullName evidence="3">Uncharacterized protein</fullName>
    </submittedName>
</protein>
<keyword evidence="4" id="KW-1185">Reference proteome</keyword>
<feature type="compositionally biased region" description="Polar residues" evidence="1">
    <location>
        <begin position="1"/>
        <end position="13"/>
    </location>
</feature>
<gene>
    <name evidence="3" type="ORF">CFP56_025494</name>
</gene>
<feature type="transmembrane region" description="Helical" evidence="2">
    <location>
        <begin position="34"/>
        <end position="51"/>
    </location>
</feature>
<keyword evidence="2" id="KW-0812">Transmembrane</keyword>
<organism evidence="3 4">
    <name type="scientific">Quercus suber</name>
    <name type="common">Cork oak</name>
    <dbReference type="NCBI Taxonomy" id="58331"/>
    <lineage>
        <taxon>Eukaryota</taxon>
        <taxon>Viridiplantae</taxon>
        <taxon>Streptophyta</taxon>
        <taxon>Embryophyta</taxon>
        <taxon>Tracheophyta</taxon>
        <taxon>Spermatophyta</taxon>
        <taxon>Magnoliopsida</taxon>
        <taxon>eudicotyledons</taxon>
        <taxon>Gunneridae</taxon>
        <taxon>Pentapetalae</taxon>
        <taxon>rosids</taxon>
        <taxon>fabids</taxon>
        <taxon>Fagales</taxon>
        <taxon>Fagaceae</taxon>
        <taxon>Quercus</taxon>
    </lineage>
</organism>